<protein>
    <recommendedName>
        <fullName evidence="1">BTB domain-containing protein</fullName>
    </recommendedName>
</protein>
<feature type="domain" description="BTB" evidence="1">
    <location>
        <begin position="29"/>
        <end position="98"/>
    </location>
</feature>
<dbReference type="EMBL" id="JAACFV010000143">
    <property type="protein sequence ID" value="KAF7504274.1"/>
    <property type="molecule type" value="Genomic_DNA"/>
</dbReference>
<dbReference type="PANTHER" id="PTHR47843">
    <property type="entry name" value="BTB DOMAIN-CONTAINING PROTEIN-RELATED"/>
    <property type="match status" value="1"/>
</dbReference>
<gene>
    <name evidence="2" type="ORF">GJ744_002532</name>
</gene>
<dbReference type="InterPro" id="IPR011333">
    <property type="entry name" value="SKP1/BTB/POZ_sf"/>
</dbReference>
<reference evidence="2" key="1">
    <citation type="submission" date="2020-02" db="EMBL/GenBank/DDBJ databases">
        <authorList>
            <person name="Palmer J.M."/>
        </authorList>
    </citation>
    <scope>NUCLEOTIDE SEQUENCE</scope>
    <source>
        <strain evidence="2">EPUS1.4</strain>
        <tissue evidence="2">Thallus</tissue>
    </source>
</reference>
<dbReference type="SUPFAM" id="SSF54695">
    <property type="entry name" value="POZ domain"/>
    <property type="match status" value="1"/>
</dbReference>
<dbReference type="InterPro" id="IPR000210">
    <property type="entry name" value="BTB/POZ_dom"/>
</dbReference>
<dbReference type="PROSITE" id="PS50097">
    <property type="entry name" value="BTB"/>
    <property type="match status" value="1"/>
</dbReference>
<accession>A0A8H7AB52</accession>
<dbReference type="Proteomes" id="UP000606974">
    <property type="component" value="Unassembled WGS sequence"/>
</dbReference>
<dbReference type="AlphaFoldDB" id="A0A8H7AB52"/>
<organism evidence="2 3">
    <name type="scientific">Endocarpon pusillum</name>
    <dbReference type="NCBI Taxonomy" id="364733"/>
    <lineage>
        <taxon>Eukaryota</taxon>
        <taxon>Fungi</taxon>
        <taxon>Dikarya</taxon>
        <taxon>Ascomycota</taxon>
        <taxon>Pezizomycotina</taxon>
        <taxon>Eurotiomycetes</taxon>
        <taxon>Chaetothyriomycetidae</taxon>
        <taxon>Verrucariales</taxon>
        <taxon>Verrucariaceae</taxon>
        <taxon>Endocarpon</taxon>
    </lineage>
</organism>
<sequence length="235" mass="26793">MSKTNSENLSTLKANDLSLPAKRLKFEDETVKVFVGHEEKAFIIHKRLVCQASPYFKTALNGNFEESVHGELRLQEQEPELFNCFVEWVYSRNVDSFNLCGEQRHDSEVWTEFSKLYLLSKYLQCPAFGNCLLDTVPVISTPGLRKYTLPDVGIVKMVYENTVGQCGIRRYFTAAFVWLTGDSIPKDMKLVGEFFAGLPAECVLDIANLAVGRAHHGYQSPFTDWPPHMKDFHDK</sequence>
<keyword evidence="3" id="KW-1185">Reference proteome</keyword>
<name>A0A8H7AB52_9EURO</name>
<evidence type="ECO:0000313" key="2">
    <source>
        <dbReference type="EMBL" id="KAF7504274.1"/>
    </source>
</evidence>
<dbReference type="Pfam" id="PF00651">
    <property type="entry name" value="BTB"/>
    <property type="match status" value="1"/>
</dbReference>
<dbReference type="Gene3D" id="3.30.710.10">
    <property type="entry name" value="Potassium Channel Kv1.1, Chain A"/>
    <property type="match status" value="1"/>
</dbReference>
<comment type="caution">
    <text evidence="2">The sequence shown here is derived from an EMBL/GenBank/DDBJ whole genome shotgun (WGS) entry which is preliminary data.</text>
</comment>
<dbReference type="OrthoDB" id="6359816at2759"/>
<proteinExistence type="predicted"/>
<evidence type="ECO:0000259" key="1">
    <source>
        <dbReference type="PROSITE" id="PS50097"/>
    </source>
</evidence>
<evidence type="ECO:0000313" key="3">
    <source>
        <dbReference type="Proteomes" id="UP000606974"/>
    </source>
</evidence>